<dbReference type="SMART" id="SM00220">
    <property type="entry name" value="S_TKc"/>
    <property type="match status" value="1"/>
</dbReference>
<dbReference type="PROSITE" id="PS00108">
    <property type="entry name" value="PROTEIN_KINASE_ST"/>
    <property type="match status" value="1"/>
</dbReference>
<evidence type="ECO:0000256" key="3">
    <source>
        <dbReference type="ARBA" id="ARBA00022777"/>
    </source>
</evidence>
<dbReference type="SUPFAM" id="SSF56112">
    <property type="entry name" value="Protein kinase-like (PK-like)"/>
    <property type="match status" value="1"/>
</dbReference>
<dbReference type="PROSITE" id="PS50011">
    <property type="entry name" value="PROTEIN_KINASE_DOM"/>
    <property type="match status" value="1"/>
</dbReference>
<dbReference type="Proteomes" id="UP000487268">
    <property type="component" value="Unassembled WGS sequence"/>
</dbReference>
<feature type="domain" description="Protein kinase" evidence="6">
    <location>
        <begin position="26"/>
        <end position="282"/>
    </location>
</feature>
<dbReference type="CDD" id="cd14014">
    <property type="entry name" value="STKc_PknB_like"/>
    <property type="match status" value="1"/>
</dbReference>
<keyword evidence="1 7" id="KW-0808">Transferase</keyword>
<keyword evidence="3 7" id="KW-0418">Kinase</keyword>
<reference evidence="7 8" key="1">
    <citation type="submission" date="2019-10" db="EMBL/GenBank/DDBJ databases">
        <title>Actinomadura rubteroloni sp. nov. and Actinomadura macrotermitis sp. nov., isolated from the gut of fungus growing-termite Macrotermes natalensis.</title>
        <authorList>
            <person name="Benndorf R."/>
            <person name="Martin K."/>
            <person name="Kuefner M."/>
            <person name="De Beer W."/>
            <person name="Kaster A.-K."/>
            <person name="Vollmers J."/>
            <person name="Poulsen M."/>
            <person name="Beemelmanns C."/>
        </authorList>
    </citation>
    <scope>NUCLEOTIDE SEQUENCE [LARGE SCALE GENOMIC DNA]</scope>
    <source>
        <strain evidence="7 8">RB68</strain>
    </source>
</reference>
<dbReference type="Gene3D" id="3.30.200.20">
    <property type="entry name" value="Phosphorylase Kinase, domain 1"/>
    <property type="match status" value="1"/>
</dbReference>
<dbReference type="GO" id="GO:0004674">
    <property type="term" value="F:protein serine/threonine kinase activity"/>
    <property type="evidence" value="ECO:0007669"/>
    <property type="project" value="UniProtKB-EC"/>
</dbReference>
<dbReference type="EMBL" id="WEGH01000001">
    <property type="protein sequence ID" value="MQY04182.1"/>
    <property type="molecule type" value="Genomic_DNA"/>
</dbReference>
<protein>
    <submittedName>
        <fullName evidence="7">Serine/threonine-protein kinase PknD</fullName>
        <ecNumber evidence="7">2.7.11.1</ecNumber>
    </submittedName>
</protein>
<dbReference type="RefSeq" id="WP_328594021.1">
    <property type="nucleotide sequence ID" value="NZ_WEGH01000001.1"/>
</dbReference>
<feature type="binding site" evidence="5">
    <location>
        <position position="54"/>
    </location>
    <ligand>
        <name>ATP</name>
        <dbReference type="ChEBI" id="CHEBI:30616"/>
    </ligand>
</feature>
<proteinExistence type="predicted"/>
<gene>
    <name evidence="7" type="primary">pknD_23</name>
    <name evidence="7" type="ORF">ACRB68_22330</name>
</gene>
<evidence type="ECO:0000313" key="8">
    <source>
        <dbReference type="Proteomes" id="UP000487268"/>
    </source>
</evidence>
<evidence type="ECO:0000256" key="1">
    <source>
        <dbReference type="ARBA" id="ARBA00022679"/>
    </source>
</evidence>
<evidence type="ECO:0000256" key="5">
    <source>
        <dbReference type="PROSITE-ProRule" id="PRU10141"/>
    </source>
</evidence>
<dbReference type="Gene3D" id="1.10.510.10">
    <property type="entry name" value="Transferase(Phosphotransferase) domain 1"/>
    <property type="match status" value="1"/>
</dbReference>
<keyword evidence="8" id="KW-1185">Reference proteome</keyword>
<dbReference type="EC" id="2.7.11.1" evidence="7"/>
<organism evidence="7 8">
    <name type="scientific">Actinomadura macrotermitis</name>
    <dbReference type="NCBI Taxonomy" id="2585200"/>
    <lineage>
        <taxon>Bacteria</taxon>
        <taxon>Bacillati</taxon>
        <taxon>Actinomycetota</taxon>
        <taxon>Actinomycetes</taxon>
        <taxon>Streptosporangiales</taxon>
        <taxon>Thermomonosporaceae</taxon>
        <taxon>Actinomadura</taxon>
    </lineage>
</organism>
<dbReference type="GO" id="GO:0005524">
    <property type="term" value="F:ATP binding"/>
    <property type="evidence" value="ECO:0007669"/>
    <property type="project" value="UniProtKB-UniRule"/>
</dbReference>
<name>A0A7K0BTF9_9ACTN</name>
<accession>A0A7K0BTF9</accession>
<evidence type="ECO:0000259" key="6">
    <source>
        <dbReference type="PROSITE" id="PS50011"/>
    </source>
</evidence>
<dbReference type="InterPro" id="IPR000719">
    <property type="entry name" value="Prot_kinase_dom"/>
</dbReference>
<evidence type="ECO:0000313" key="7">
    <source>
        <dbReference type="EMBL" id="MQY04182.1"/>
    </source>
</evidence>
<dbReference type="InterPro" id="IPR011009">
    <property type="entry name" value="Kinase-like_dom_sf"/>
</dbReference>
<dbReference type="AlphaFoldDB" id="A0A7K0BTF9"/>
<keyword evidence="2 5" id="KW-0547">Nucleotide-binding</keyword>
<dbReference type="PROSITE" id="PS00107">
    <property type="entry name" value="PROTEIN_KINASE_ATP"/>
    <property type="match status" value="1"/>
</dbReference>
<dbReference type="PANTHER" id="PTHR43289">
    <property type="entry name" value="MITOGEN-ACTIVATED PROTEIN KINASE KINASE KINASE 20-RELATED"/>
    <property type="match status" value="1"/>
</dbReference>
<sequence>MQAEQESWLSGAQPLTADDPPAIGTYRLLGRLGEGGMGAVYLGLAPDGRRVAIKVIRPELAAGPSFRARFDSEVANAQRVASFCTARVIEHGEAGGAPYLVTEYIDGPSLEDHIAARGPLPPGPLRSLAVGVATALTAIHAVRLVHRDLKPRNVMLAADGPRVIDFGIARALDSDERHTQTGGVVGSPGWIAPEQLFDGLAGTAVDVFAWGTLVAYAATGRHPYGTGNLATLAGRAQQGHYDLTGVPGELQALVRAALEPDPRRRPSAEQLLTGLVGTHDTQRAATAIVHAGWAAAPLTAPAAADGAPAAPSSRRRTWLLAGAAGAAVAVLSAGTAWGVTALRSDDKPARKAPPAVAASPDPAKAGFTKVEGVCALVQQQLIDALVPVERHGPLLKDPVDAATGDGRAIGCVWTSQNQAGARIQQARSLHIKIVLRTDGTGRDGVMKAGSDFAEGRRQVASSANTTKKGAVYGPLIPLAGIGDESYVATKQGPLNNALFGNAILRFRLANLHVELIYGGTDAPAAPKSIKQTKPLSMDDARQGVEQVARQAAAALIACAPCHA</sequence>
<evidence type="ECO:0000256" key="4">
    <source>
        <dbReference type="ARBA" id="ARBA00022840"/>
    </source>
</evidence>
<comment type="caution">
    <text evidence="7">The sequence shown here is derived from an EMBL/GenBank/DDBJ whole genome shotgun (WGS) entry which is preliminary data.</text>
</comment>
<dbReference type="InterPro" id="IPR017441">
    <property type="entry name" value="Protein_kinase_ATP_BS"/>
</dbReference>
<dbReference type="PANTHER" id="PTHR43289:SF34">
    <property type="entry name" value="SERINE_THREONINE-PROTEIN KINASE YBDM-RELATED"/>
    <property type="match status" value="1"/>
</dbReference>
<dbReference type="Pfam" id="PF00069">
    <property type="entry name" value="Pkinase"/>
    <property type="match status" value="1"/>
</dbReference>
<keyword evidence="4 5" id="KW-0067">ATP-binding</keyword>
<dbReference type="InterPro" id="IPR008271">
    <property type="entry name" value="Ser/Thr_kinase_AS"/>
</dbReference>
<evidence type="ECO:0000256" key="2">
    <source>
        <dbReference type="ARBA" id="ARBA00022741"/>
    </source>
</evidence>